<feature type="domain" description="Phage terminase large subunit GpA ATPase" evidence="2">
    <location>
        <begin position="66"/>
        <end position="299"/>
    </location>
</feature>
<feature type="region of interest" description="Disordered" evidence="1">
    <location>
        <begin position="654"/>
        <end position="702"/>
    </location>
</feature>
<dbReference type="GO" id="GO:0004519">
    <property type="term" value="F:endonuclease activity"/>
    <property type="evidence" value="ECO:0007669"/>
    <property type="project" value="InterPro"/>
</dbReference>
<reference evidence="5" key="1">
    <citation type="journal article" date="2014" name="BMC Genomics">
        <title>Genome sequencing of two Neorhizobium galegae strains reveals a noeT gene responsible for the unusual acetylation of the nodulation factors.</title>
        <authorList>
            <person name="Osterman J."/>
            <person name="Marsh J."/>
            <person name="Laine P.K."/>
            <person name="Zeng Z."/>
            <person name="Alatalo E."/>
            <person name="Sullivan J.T."/>
            <person name="Young J.P."/>
            <person name="Thomas-Oates J."/>
            <person name="Paulin L."/>
            <person name="Lindstrom K."/>
        </authorList>
    </citation>
    <scope>NUCLEOTIDE SEQUENCE [LARGE SCALE GENOMIC DNA]</scope>
    <source>
        <strain evidence="5">HAMBI 540</strain>
    </source>
</reference>
<dbReference type="GeneID" id="24256459"/>
<dbReference type="InterPro" id="IPR046454">
    <property type="entry name" value="GpA_endonuclease"/>
</dbReference>
<evidence type="ECO:0000313" key="5">
    <source>
        <dbReference type="Proteomes" id="UP000028181"/>
    </source>
</evidence>
<accession>A0A068SM63</accession>
<evidence type="ECO:0000259" key="3">
    <source>
        <dbReference type="Pfam" id="PF20454"/>
    </source>
</evidence>
<dbReference type="GO" id="GO:0016887">
    <property type="term" value="F:ATP hydrolysis activity"/>
    <property type="evidence" value="ECO:0007669"/>
    <property type="project" value="InterPro"/>
</dbReference>
<evidence type="ECO:0000256" key="1">
    <source>
        <dbReference type="SAM" id="MobiDB-lite"/>
    </source>
</evidence>
<dbReference type="Proteomes" id="UP000028181">
    <property type="component" value="Chromosome I"/>
</dbReference>
<evidence type="ECO:0000259" key="2">
    <source>
        <dbReference type="Pfam" id="PF05876"/>
    </source>
</evidence>
<dbReference type="Pfam" id="PF05876">
    <property type="entry name" value="GpA_ATPase"/>
    <property type="match status" value="1"/>
</dbReference>
<dbReference type="InterPro" id="IPR027417">
    <property type="entry name" value="P-loop_NTPase"/>
</dbReference>
<dbReference type="AlphaFoldDB" id="A0A068SM63"/>
<keyword evidence="5" id="KW-1185">Reference proteome</keyword>
<dbReference type="PATRIC" id="fig|1028800.3.peg.660"/>
<dbReference type="Pfam" id="PF20454">
    <property type="entry name" value="GpA_nuclease"/>
    <property type="match status" value="1"/>
</dbReference>
<organism evidence="4 5">
    <name type="scientific">Neorhizobium galegae bv. orientalis str. HAMBI 540</name>
    <dbReference type="NCBI Taxonomy" id="1028800"/>
    <lineage>
        <taxon>Bacteria</taxon>
        <taxon>Pseudomonadati</taxon>
        <taxon>Pseudomonadota</taxon>
        <taxon>Alphaproteobacteria</taxon>
        <taxon>Hyphomicrobiales</taxon>
        <taxon>Rhizobiaceae</taxon>
        <taxon>Rhizobium/Agrobacterium group</taxon>
        <taxon>Neorhizobium</taxon>
    </lineage>
</organism>
<sequence>MKLPSVNPDANLDSIVIPPAVLEKSTLRFDQLRAERRNSVFDIPPVMSVTEWVHEHIEFKGSISNKKGKLRYLSYQRTLADWFMDENCSEITVLKGTRVGWSIFIASLAMYVAGYLGSSITIAQPTDKDAEAFSKEVIAAMIKCCPFVEAMVIPGSMDIIQLTNGGIIRIIGGTSADNFRRYDSVFNVVDEYSAAGYDNKKGENGDKLTLFKDRGGAHRHTVTGAGSSPLSKDSCRTYARFIVSDQHYPYVVCPHCNLSQIMEWGDKDSSFGFKWQCDEVTGYVTEAWYQCKGQECVANGRKITEAHKMQLDETTEYIATAVSEAPGHRGIHVPQWVSSAGQASFKKIAQRFVSSQGNPELLKTFTNNVCATVWDEYTTNSMEAKTLSSMLHPYTAEVPDDVVLLTAGGDTQDNKEGSALERLASRELQVVGWNALGQFRIIGHWKVFGEPGDGASDRELKDLLSRPFYKRDGTAMRILAAAIDLGGQGFADETRLFCNSFPLNRNIWAIKGNAHRKDFVWPKQRSTSRRSGVYYSIDSHLARDGIFKLMQLQADKVAMIPAALSQTFIDKLMCQERYRKDSRWHWRDQKGRRPEEEWMCLSYAYAALKGLQTSYPKRWRDLNLAASALGIPSEIIDPETRELGYKGKDLSAPAVGLSKEAEPPKVVARPEAQPKRQTPVAPLQSAEPAPEQPVPPAPKKNKIFKYRVGLSR</sequence>
<name>A0A068SM63_NEOGA</name>
<dbReference type="HOGENOM" id="CLU_023850_3_0_5"/>
<protein>
    <submittedName>
        <fullName evidence="4">Terminase large subunit (Gp2)</fullName>
    </submittedName>
</protein>
<proteinExistence type="predicted"/>
<dbReference type="OrthoDB" id="5181253at2"/>
<dbReference type="InterPro" id="IPR046453">
    <property type="entry name" value="GpA_ATPase"/>
</dbReference>
<dbReference type="KEGG" id="ngg:RG540_CH06510"/>
<dbReference type="RefSeq" id="WP_038584464.1">
    <property type="nucleotide sequence ID" value="NZ_HG938353.1"/>
</dbReference>
<gene>
    <name evidence="4" type="ORF">RG540_CH06510</name>
</gene>
<feature type="domain" description="Terminase large subunit GpA endonuclease" evidence="3">
    <location>
        <begin position="328"/>
        <end position="614"/>
    </location>
</feature>
<dbReference type="EMBL" id="HG938353">
    <property type="protein sequence ID" value="CDN46841.1"/>
    <property type="molecule type" value="Genomic_DNA"/>
</dbReference>
<dbReference type="eggNOG" id="COG5525">
    <property type="taxonomic scope" value="Bacteria"/>
</dbReference>
<evidence type="ECO:0000313" key="4">
    <source>
        <dbReference type="EMBL" id="CDN46841.1"/>
    </source>
</evidence>
<dbReference type="Gene3D" id="3.40.50.300">
    <property type="entry name" value="P-loop containing nucleotide triphosphate hydrolases"/>
    <property type="match status" value="1"/>
</dbReference>